<dbReference type="InterPro" id="IPR053958">
    <property type="entry name" value="HMGCR/SNAP/NPC1-like_SSD"/>
</dbReference>
<accession>A0A3M6U9F7</accession>
<keyword evidence="10" id="KW-1185">Reference proteome</keyword>
<keyword evidence="5" id="KW-0325">Glycoprotein</keyword>
<gene>
    <name evidence="9" type="ORF">pdam_00002937</name>
</gene>
<dbReference type="Pfam" id="PF03176">
    <property type="entry name" value="MMPL"/>
    <property type="match status" value="1"/>
</dbReference>
<evidence type="ECO:0000259" key="8">
    <source>
        <dbReference type="PROSITE" id="PS50156"/>
    </source>
</evidence>
<feature type="transmembrane region" description="Helical" evidence="7">
    <location>
        <begin position="447"/>
        <end position="465"/>
    </location>
</feature>
<dbReference type="GO" id="GO:0007224">
    <property type="term" value="P:smoothened signaling pathway"/>
    <property type="evidence" value="ECO:0007669"/>
    <property type="project" value="TreeGrafter"/>
</dbReference>
<feature type="domain" description="SSD" evidence="8">
    <location>
        <begin position="418"/>
        <end position="552"/>
    </location>
</feature>
<evidence type="ECO:0000256" key="6">
    <source>
        <dbReference type="ARBA" id="ARBA00038046"/>
    </source>
</evidence>
<reference evidence="9 10" key="1">
    <citation type="journal article" date="2018" name="Sci. Rep.">
        <title>Comparative analysis of the Pocillopora damicornis genome highlights role of immune system in coral evolution.</title>
        <authorList>
            <person name="Cunning R."/>
            <person name="Bay R.A."/>
            <person name="Gillette P."/>
            <person name="Baker A.C."/>
            <person name="Traylor-Knowles N."/>
        </authorList>
    </citation>
    <scope>NUCLEOTIDE SEQUENCE [LARGE SCALE GENOMIC DNA]</scope>
    <source>
        <strain evidence="9">RSMAS</strain>
        <tissue evidence="9">Whole animal</tissue>
    </source>
</reference>
<organism evidence="9 10">
    <name type="scientific">Pocillopora damicornis</name>
    <name type="common">Cauliflower coral</name>
    <name type="synonym">Millepora damicornis</name>
    <dbReference type="NCBI Taxonomy" id="46731"/>
    <lineage>
        <taxon>Eukaryota</taxon>
        <taxon>Metazoa</taxon>
        <taxon>Cnidaria</taxon>
        <taxon>Anthozoa</taxon>
        <taxon>Hexacorallia</taxon>
        <taxon>Scleractinia</taxon>
        <taxon>Astrocoeniina</taxon>
        <taxon>Pocilloporidae</taxon>
        <taxon>Pocillopora</taxon>
    </lineage>
</organism>
<dbReference type="OMA" id="NGLLAMC"/>
<feature type="transmembrane region" description="Helical" evidence="7">
    <location>
        <begin position="859"/>
        <end position="879"/>
    </location>
</feature>
<name>A0A3M6U9F7_POCDA</name>
<evidence type="ECO:0000256" key="4">
    <source>
        <dbReference type="ARBA" id="ARBA00023136"/>
    </source>
</evidence>
<dbReference type="InterPro" id="IPR000731">
    <property type="entry name" value="SSD"/>
</dbReference>
<dbReference type="PANTHER" id="PTHR45951:SF3">
    <property type="entry name" value="PROTEIN DISPATCHED"/>
    <property type="match status" value="1"/>
</dbReference>
<dbReference type="EMBL" id="RCHS01002011">
    <property type="protein sequence ID" value="RMX50088.1"/>
    <property type="molecule type" value="Genomic_DNA"/>
</dbReference>
<dbReference type="FunFam" id="1.20.1640.10:FF:000011">
    <property type="entry name" value="Dispatched RND transporter family member 1"/>
    <property type="match status" value="1"/>
</dbReference>
<dbReference type="SUPFAM" id="SSF82866">
    <property type="entry name" value="Multidrug efflux transporter AcrB transmembrane domain"/>
    <property type="match status" value="2"/>
</dbReference>
<feature type="transmembrane region" description="Helical" evidence="7">
    <location>
        <begin position="527"/>
        <end position="546"/>
    </location>
</feature>
<dbReference type="Gene3D" id="1.20.1640.10">
    <property type="entry name" value="Multidrug efflux transporter AcrB transmembrane domain"/>
    <property type="match status" value="2"/>
</dbReference>
<evidence type="ECO:0000313" key="9">
    <source>
        <dbReference type="EMBL" id="RMX50088.1"/>
    </source>
</evidence>
<dbReference type="Pfam" id="PF12349">
    <property type="entry name" value="Sterol-sensing"/>
    <property type="match status" value="1"/>
</dbReference>
<comment type="caution">
    <text evidence="9">The sequence shown here is derived from an EMBL/GenBank/DDBJ whole genome shotgun (WGS) entry which is preliminary data.</text>
</comment>
<evidence type="ECO:0000256" key="3">
    <source>
        <dbReference type="ARBA" id="ARBA00022989"/>
    </source>
</evidence>
<feature type="transmembrane region" description="Helical" evidence="7">
    <location>
        <begin position="497"/>
        <end position="515"/>
    </location>
</feature>
<protein>
    <recommendedName>
        <fullName evidence="8">SSD domain-containing protein</fullName>
    </recommendedName>
</protein>
<dbReference type="GO" id="GO:0016020">
    <property type="term" value="C:membrane"/>
    <property type="evidence" value="ECO:0007669"/>
    <property type="project" value="UniProtKB-SubCell"/>
</dbReference>
<keyword evidence="4 7" id="KW-0472">Membrane</keyword>
<feature type="transmembrane region" description="Helical" evidence="7">
    <location>
        <begin position="394"/>
        <end position="415"/>
    </location>
</feature>
<evidence type="ECO:0000256" key="7">
    <source>
        <dbReference type="SAM" id="Phobius"/>
    </source>
</evidence>
<comment type="similarity">
    <text evidence="6">Belongs to the dispatched family.</text>
</comment>
<dbReference type="GO" id="GO:0022857">
    <property type="term" value="F:transmembrane transporter activity"/>
    <property type="evidence" value="ECO:0007669"/>
    <property type="project" value="TreeGrafter"/>
</dbReference>
<keyword evidence="3 7" id="KW-1133">Transmembrane helix</keyword>
<feature type="transmembrane region" description="Helical" evidence="7">
    <location>
        <begin position="991"/>
        <end position="1010"/>
    </location>
</feature>
<keyword evidence="2 7" id="KW-0812">Transmembrane</keyword>
<feature type="transmembrane region" description="Helical" evidence="7">
    <location>
        <begin position="959"/>
        <end position="979"/>
    </location>
</feature>
<feature type="transmembrane region" description="Helical" evidence="7">
    <location>
        <begin position="885"/>
        <end position="907"/>
    </location>
</feature>
<evidence type="ECO:0000256" key="1">
    <source>
        <dbReference type="ARBA" id="ARBA00004141"/>
    </source>
</evidence>
<dbReference type="InterPro" id="IPR004869">
    <property type="entry name" value="MMPL_dom"/>
</dbReference>
<feature type="transmembrane region" description="Helical" evidence="7">
    <location>
        <begin position="600"/>
        <end position="619"/>
    </location>
</feature>
<dbReference type="PANTHER" id="PTHR45951">
    <property type="entry name" value="PROTEIN DISPATCHED-RELATED"/>
    <property type="match status" value="1"/>
</dbReference>
<dbReference type="InterPro" id="IPR052081">
    <property type="entry name" value="Dispatched_Hh_regulator"/>
</dbReference>
<feature type="transmembrane region" description="Helical" evidence="7">
    <location>
        <begin position="61"/>
        <end position="82"/>
    </location>
</feature>
<dbReference type="PROSITE" id="PS50156">
    <property type="entry name" value="SSD"/>
    <property type="match status" value="1"/>
</dbReference>
<sequence length="1084" mass="122313">MDNKEICDQAISLKSQEETPAGTEKQIESDNNDAANEVMLPGERSTGQLAIPRYSAVLAKYPYAVFFVTSLLIVICGLCSFVPQFSAPDIPEFSTPVKGFEPRGTLINKRYRAGVVLGKAASSGLVRISPIPNVTMSTLVNMSSLYGHLTTPNIRQRKEQGREGSQRHFKNRYRLSMCDSPNVFMKSTINYKMVFASTTSGGNVFNSASLRAVCQMEEIVVRKTTGFYSNCFKRELRYKNFTFRDCCPSWSVGNYIAALSGRSSCQDISSNDVEQVLSILRHCAPLFNNATIKENCWNFKYNIAYPVCLGLPLECVRYNAVHNILYYLTDKDFFAAEGENLIYTSVLSPATSNKEFRKKLYEKHIKNGHLSDGDVKLVATEFYFLKFDMFNIKLLADIIYPSIAMLIILLIMWFYTESVLLTVLLVLSVVSALIIAYFLYTIVLGLNFFPFLNITTLIFLVGIGADDAFVFTDVWRQAKQNNPGAPLTRITADTLRHASLSMFVTSLTTAAAFIANFSSQITTIKCFGIYAGIAILCKFSMMVTWFPAVCVINESVQIPWPCAEKSSIHKIELLYQNYVAKSVRFVFSDFLPRVVIKFRIFWILSFSVLTLGGLEVLLFKPGFHLPTSSDFQMFESSHPLEAYELHFKDRFRFETSSSQGSATFPIDFFWGIKPVDNGDYLDPNDYGTIEWDESFDITNRESQAWLMNFCRKLRKQDFYGKKEGVTSYCFLETFYNQSCTDPLTPGISYYPCCKGSPFPFNKTILNLCATIADVRAQIFKYKRQDSIIGNLIYDERGSLRGIHLRVMSNVRISRAYEPAHQFWERTESWVMKEIRNAPKGMRGGWWISGMEFYDLQRSLSTGTLVSMAIAIAMAFGVMLLTTLNILVSLYAILTIIGIISVTIGSLVLSGWKLNILESITMSVAVGVSIDFAMHFGVAYCLAPNKECRKARVRFSLSRMGSAITMAAVTTFIAGAMMLPSRVLSYLQMGHFLMLVMTLGWAFSTFFFQALCCTIGPQGDWGQFSWSDIFSWRSMKTSEETPTREETVLLREHCEADENDNKNGTVQRKIVVNNTQIKAIEATSV</sequence>
<dbReference type="OrthoDB" id="193905at2759"/>
<evidence type="ECO:0000256" key="2">
    <source>
        <dbReference type="ARBA" id="ARBA00022692"/>
    </source>
</evidence>
<evidence type="ECO:0000313" key="10">
    <source>
        <dbReference type="Proteomes" id="UP000275408"/>
    </source>
</evidence>
<feature type="transmembrane region" description="Helical" evidence="7">
    <location>
        <begin position="421"/>
        <end position="440"/>
    </location>
</feature>
<evidence type="ECO:0000256" key="5">
    <source>
        <dbReference type="ARBA" id="ARBA00023180"/>
    </source>
</evidence>
<proteinExistence type="inferred from homology"/>
<dbReference type="Proteomes" id="UP000275408">
    <property type="component" value="Unassembled WGS sequence"/>
</dbReference>
<dbReference type="STRING" id="46731.A0A3M6U9F7"/>
<feature type="transmembrane region" description="Helical" evidence="7">
    <location>
        <begin position="919"/>
        <end position="939"/>
    </location>
</feature>
<dbReference type="AlphaFoldDB" id="A0A3M6U9F7"/>
<comment type="subcellular location">
    <subcellularLocation>
        <location evidence="1">Membrane</location>
        <topology evidence="1">Multi-pass membrane protein</topology>
    </subcellularLocation>
</comment>